<dbReference type="Proteomes" id="UP001063368">
    <property type="component" value="Chromosome"/>
</dbReference>
<evidence type="ECO:0000313" key="2">
    <source>
        <dbReference type="Proteomes" id="UP001063368"/>
    </source>
</evidence>
<keyword evidence="2" id="KW-1185">Reference proteome</keyword>
<protein>
    <recommendedName>
        <fullName evidence="3">Lipoprotein</fullName>
    </recommendedName>
</protein>
<evidence type="ECO:0000313" key="1">
    <source>
        <dbReference type="EMBL" id="UYB34868.1"/>
    </source>
</evidence>
<evidence type="ECO:0008006" key="3">
    <source>
        <dbReference type="Google" id="ProtNLM"/>
    </source>
</evidence>
<dbReference type="EMBL" id="CP106856">
    <property type="protein sequence ID" value="UYB34868.1"/>
    <property type="molecule type" value="Genomic_DNA"/>
</dbReference>
<organism evidence="1 2">
    <name type="scientific">Arthrobacter koreensis</name>
    <dbReference type="NCBI Taxonomy" id="199136"/>
    <lineage>
        <taxon>Bacteria</taxon>
        <taxon>Bacillati</taxon>
        <taxon>Actinomycetota</taxon>
        <taxon>Actinomycetes</taxon>
        <taxon>Micrococcales</taxon>
        <taxon>Micrococcaceae</taxon>
        <taxon>Arthrobacter</taxon>
    </lineage>
</organism>
<dbReference type="RefSeq" id="WP_263126962.1">
    <property type="nucleotide sequence ID" value="NZ_CP106856.1"/>
</dbReference>
<sequence>MTAAVLLAGCASGAAGEPAPDVQLSRFGSADELLAAVNGLYGCDPETAAEPGTIVFDGYLPQYAMCSEGLQIVRYENEDDRITVSNMLPNAQNGPLGVAEGANWHVLPRPGTAAPGEKELKDLAYQLGGRYVDLMAEG</sequence>
<gene>
    <name evidence="1" type="ORF">N9A08_09375</name>
</gene>
<accession>A0ABY6FNT5</accession>
<proteinExistence type="predicted"/>
<reference evidence="1" key="1">
    <citation type="submission" date="2022-09" db="EMBL/GenBank/DDBJ databases">
        <authorList>
            <person name="Li D."/>
            <person name="Cheng J."/>
            <person name="Li Y."/>
        </authorList>
    </citation>
    <scope>NUCLEOTIDE SEQUENCE</scope>
    <source>
        <strain evidence="1">DL</strain>
    </source>
</reference>
<name>A0ABY6FNT5_9MICC</name>